<evidence type="ECO:0000313" key="1">
    <source>
        <dbReference type="EMBL" id="KAJ7410862.1"/>
    </source>
</evidence>
<protein>
    <submittedName>
        <fullName evidence="1">Uncharacterized protein</fullName>
    </submittedName>
</protein>
<sequence>MVQILVRQAVPLQPMEVHDGAEIHLQPKEDPNLEQKHITTITYLLPPPNGPQDNVYKRTKAVLQVGKWLKDTLLCPLGIKTPSRLGVV</sequence>
<dbReference type="EMBL" id="WHWB01034380">
    <property type="protein sequence ID" value="KAJ7410862.1"/>
    <property type="molecule type" value="Genomic_DNA"/>
</dbReference>
<organism evidence="1 2">
    <name type="scientific">Willisornis vidua</name>
    <name type="common">Xingu scale-backed antbird</name>
    <dbReference type="NCBI Taxonomy" id="1566151"/>
    <lineage>
        <taxon>Eukaryota</taxon>
        <taxon>Metazoa</taxon>
        <taxon>Chordata</taxon>
        <taxon>Craniata</taxon>
        <taxon>Vertebrata</taxon>
        <taxon>Euteleostomi</taxon>
        <taxon>Archelosauria</taxon>
        <taxon>Archosauria</taxon>
        <taxon>Dinosauria</taxon>
        <taxon>Saurischia</taxon>
        <taxon>Theropoda</taxon>
        <taxon>Coelurosauria</taxon>
        <taxon>Aves</taxon>
        <taxon>Neognathae</taxon>
        <taxon>Neoaves</taxon>
        <taxon>Telluraves</taxon>
        <taxon>Australaves</taxon>
        <taxon>Passeriformes</taxon>
        <taxon>Thamnophilidae</taxon>
        <taxon>Willisornis</taxon>
    </lineage>
</organism>
<proteinExistence type="predicted"/>
<keyword evidence="2" id="KW-1185">Reference proteome</keyword>
<evidence type="ECO:0000313" key="2">
    <source>
        <dbReference type="Proteomes" id="UP001145742"/>
    </source>
</evidence>
<accession>A0ABQ9CX88</accession>
<name>A0ABQ9CX88_9PASS</name>
<dbReference type="Proteomes" id="UP001145742">
    <property type="component" value="Unassembled WGS sequence"/>
</dbReference>
<reference evidence="1" key="1">
    <citation type="submission" date="2019-10" db="EMBL/GenBank/DDBJ databases">
        <authorList>
            <person name="Soares A.E.R."/>
            <person name="Aleixo A."/>
            <person name="Schneider P."/>
            <person name="Miyaki C.Y."/>
            <person name="Schneider M.P."/>
            <person name="Mello C."/>
            <person name="Vasconcelos A.T.R."/>
        </authorList>
    </citation>
    <scope>NUCLEOTIDE SEQUENCE</scope>
    <source>
        <tissue evidence="1">Muscle</tissue>
    </source>
</reference>
<gene>
    <name evidence="1" type="ORF">WISP_106033</name>
</gene>
<comment type="caution">
    <text evidence="1">The sequence shown here is derived from an EMBL/GenBank/DDBJ whole genome shotgun (WGS) entry which is preliminary data.</text>
</comment>